<organism evidence="2 3">
    <name type="scientific">Gramella jeungdoensis</name>
    <dbReference type="NCBI Taxonomy" id="708091"/>
    <lineage>
        <taxon>Bacteria</taxon>
        <taxon>Pseudomonadati</taxon>
        <taxon>Bacteroidota</taxon>
        <taxon>Flavobacteriia</taxon>
        <taxon>Flavobacteriales</taxon>
        <taxon>Flavobacteriaceae</taxon>
        <taxon>Christiangramia</taxon>
    </lineage>
</organism>
<keyword evidence="1" id="KW-1133">Transmembrane helix</keyword>
<comment type="caution">
    <text evidence="2">The sequence shown here is derived from an EMBL/GenBank/DDBJ whole genome shotgun (WGS) entry which is preliminary data.</text>
</comment>
<reference evidence="2" key="1">
    <citation type="submission" date="2022-06" db="EMBL/GenBank/DDBJ databases">
        <title>Gramella sediminis sp. nov., isolated from deep-sea sediment of the Indian Ocean.</title>
        <authorList>
            <person name="Yang L."/>
        </authorList>
    </citation>
    <scope>NUCLEOTIDE SEQUENCE</scope>
    <source>
        <strain evidence="2">HMD3159</strain>
    </source>
</reference>
<dbReference type="RefSeq" id="WP_252115520.1">
    <property type="nucleotide sequence ID" value="NZ_JAMSCK010000007.1"/>
</dbReference>
<feature type="transmembrane region" description="Helical" evidence="1">
    <location>
        <begin position="6"/>
        <end position="26"/>
    </location>
</feature>
<keyword evidence="3" id="KW-1185">Reference proteome</keyword>
<proteinExistence type="predicted"/>
<name>A0ABT0Z802_9FLAO</name>
<evidence type="ECO:0000256" key="1">
    <source>
        <dbReference type="SAM" id="Phobius"/>
    </source>
</evidence>
<dbReference type="EMBL" id="JAMSCK010000007">
    <property type="protein sequence ID" value="MCM8570869.1"/>
    <property type="molecule type" value="Genomic_DNA"/>
</dbReference>
<gene>
    <name evidence="2" type="ORF">NE848_15845</name>
</gene>
<keyword evidence="1" id="KW-0812">Transmembrane</keyword>
<evidence type="ECO:0000313" key="3">
    <source>
        <dbReference type="Proteomes" id="UP001155077"/>
    </source>
</evidence>
<protein>
    <recommendedName>
        <fullName evidence="4">DUF4760 domain-containing protein</fullName>
    </recommendedName>
</protein>
<keyword evidence="1" id="KW-0472">Membrane</keyword>
<dbReference type="Proteomes" id="UP001155077">
    <property type="component" value="Unassembled WGS sequence"/>
</dbReference>
<evidence type="ECO:0008006" key="4">
    <source>
        <dbReference type="Google" id="ProtNLM"/>
    </source>
</evidence>
<evidence type="ECO:0000313" key="2">
    <source>
        <dbReference type="EMBL" id="MCM8570869.1"/>
    </source>
</evidence>
<accession>A0ABT0Z802</accession>
<sequence>MDNKFIITTVVTVTLAFIGYIAKYFNDLRITKRKDKLERVNRQLKELYGPLLSLTSSSDASWKQFRNTYRNYTPSYFNPNNPPSEKEKEIWRTWISTVFHPINQEIYTMVLKNGDLFIENEFPEPLRDLCAHYESYKPVIEQWKDKNYEEHLSLLNYPTDLLDYAKTSYEHLKIQQRKLID</sequence>